<accession>A0A5B7JUQ7</accession>
<comment type="caution">
    <text evidence="2">The sequence shown here is derived from an EMBL/GenBank/DDBJ whole genome shotgun (WGS) entry which is preliminary data.</text>
</comment>
<dbReference type="AlphaFoldDB" id="A0A5B7JUQ7"/>
<dbReference type="Proteomes" id="UP000324222">
    <property type="component" value="Unassembled WGS sequence"/>
</dbReference>
<evidence type="ECO:0000256" key="1">
    <source>
        <dbReference type="SAM" id="MobiDB-lite"/>
    </source>
</evidence>
<feature type="compositionally biased region" description="Basic and acidic residues" evidence="1">
    <location>
        <begin position="1"/>
        <end position="21"/>
    </location>
</feature>
<feature type="compositionally biased region" description="Basic and acidic residues" evidence="1">
    <location>
        <begin position="48"/>
        <end position="64"/>
    </location>
</feature>
<feature type="region of interest" description="Disordered" evidence="1">
    <location>
        <begin position="1"/>
        <end position="70"/>
    </location>
</feature>
<organism evidence="2 3">
    <name type="scientific">Portunus trituberculatus</name>
    <name type="common">Swimming crab</name>
    <name type="synonym">Neptunus trituberculatus</name>
    <dbReference type="NCBI Taxonomy" id="210409"/>
    <lineage>
        <taxon>Eukaryota</taxon>
        <taxon>Metazoa</taxon>
        <taxon>Ecdysozoa</taxon>
        <taxon>Arthropoda</taxon>
        <taxon>Crustacea</taxon>
        <taxon>Multicrustacea</taxon>
        <taxon>Malacostraca</taxon>
        <taxon>Eumalacostraca</taxon>
        <taxon>Eucarida</taxon>
        <taxon>Decapoda</taxon>
        <taxon>Pleocyemata</taxon>
        <taxon>Brachyura</taxon>
        <taxon>Eubrachyura</taxon>
        <taxon>Portunoidea</taxon>
        <taxon>Portunidae</taxon>
        <taxon>Portuninae</taxon>
        <taxon>Portunus</taxon>
    </lineage>
</organism>
<reference evidence="2 3" key="1">
    <citation type="submission" date="2019-05" db="EMBL/GenBank/DDBJ databases">
        <title>Another draft genome of Portunus trituberculatus and its Hox gene families provides insights of decapod evolution.</title>
        <authorList>
            <person name="Jeong J.-H."/>
            <person name="Song I."/>
            <person name="Kim S."/>
            <person name="Choi T."/>
            <person name="Kim D."/>
            <person name="Ryu S."/>
            <person name="Kim W."/>
        </authorList>
    </citation>
    <scope>NUCLEOTIDE SEQUENCE [LARGE SCALE GENOMIC DNA]</scope>
    <source>
        <tissue evidence="2">Muscle</tissue>
    </source>
</reference>
<dbReference type="EMBL" id="VSRR010119919">
    <property type="protein sequence ID" value="MPC99792.1"/>
    <property type="molecule type" value="Genomic_DNA"/>
</dbReference>
<gene>
    <name evidence="2" type="ORF">E2C01_095230</name>
</gene>
<evidence type="ECO:0000313" key="2">
    <source>
        <dbReference type="EMBL" id="MPC99792.1"/>
    </source>
</evidence>
<proteinExistence type="predicted"/>
<protein>
    <submittedName>
        <fullName evidence="2">Uncharacterized protein</fullName>
    </submittedName>
</protein>
<name>A0A5B7JUQ7_PORTR</name>
<sequence length="70" mass="7932">MDPCNNHDHDHPARTRPDSVRQNRISYGLGDDGQMRSDALSSAAHSPFKKDHLPIEHRQKDRGTKNTTGR</sequence>
<evidence type="ECO:0000313" key="3">
    <source>
        <dbReference type="Proteomes" id="UP000324222"/>
    </source>
</evidence>
<keyword evidence="3" id="KW-1185">Reference proteome</keyword>